<name>A0A1D2J2Q3_PARBR</name>
<protein>
    <recommendedName>
        <fullName evidence="3">Protein kinase domain-containing protein</fullName>
    </recommendedName>
</protein>
<dbReference type="AlphaFoldDB" id="A0A1D2J2Q3"/>
<comment type="caution">
    <text evidence="1">The sequence shown here is derived from an EMBL/GenBank/DDBJ whole genome shotgun (WGS) entry which is preliminary data.</text>
</comment>
<evidence type="ECO:0000313" key="2">
    <source>
        <dbReference type="Proteomes" id="UP000242814"/>
    </source>
</evidence>
<proteinExistence type="predicted"/>
<evidence type="ECO:0008006" key="3">
    <source>
        <dbReference type="Google" id="ProtNLM"/>
    </source>
</evidence>
<evidence type="ECO:0000313" key="1">
    <source>
        <dbReference type="EMBL" id="ODH12578.1"/>
    </source>
</evidence>
<reference evidence="1 2" key="1">
    <citation type="submission" date="2016-06" db="EMBL/GenBank/DDBJ databases">
        <authorList>
            <person name="Kjaerup R.B."/>
            <person name="Dalgaard T.S."/>
            <person name="Juul-Madsen H.R."/>
        </authorList>
    </citation>
    <scope>NUCLEOTIDE SEQUENCE [LARGE SCALE GENOMIC DNA]</scope>
    <source>
        <strain evidence="1 2">Pb300</strain>
    </source>
</reference>
<accession>A0A1D2J2Q3</accession>
<feature type="non-terminal residue" evidence="1">
    <location>
        <position position="81"/>
    </location>
</feature>
<organism evidence="1 2">
    <name type="scientific">Paracoccidioides brasiliensis</name>
    <dbReference type="NCBI Taxonomy" id="121759"/>
    <lineage>
        <taxon>Eukaryota</taxon>
        <taxon>Fungi</taxon>
        <taxon>Dikarya</taxon>
        <taxon>Ascomycota</taxon>
        <taxon>Pezizomycotina</taxon>
        <taxon>Eurotiomycetes</taxon>
        <taxon>Eurotiomycetidae</taxon>
        <taxon>Onygenales</taxon>
        <taxon>Ajellomycetaceae</taxon>
        <taxon>Paracoccidioides</taxon>
    </lineage>
</organism>
<gene>
    <name evidence="1" type="ORF">ACO22_08127</name>
</gene>
<sequence length="81" mass="8860">MVHSSSLRLATLAQTSQTVILDRTAYPEDIDANTTRAARARARGRRNSTRCSNDIYSLGVCLLEIELCTSFAVLRGGEGEE</sequence>
<dbReference type="EMBL" id="LZYO01000998">
    <property type="protein sequence ID" value="ODH12578.1"/>
    <property type="molecule type" value="Genomic_DNA"/>
</dbReference>
<dbReference type="Proteomes" id="UP000242814">
    <property type="component" value="Unassembled WGS sequence"/>
</dbReference>